<proteinExistence type="inferred from homology"/>
<dbReference type="Proteomes" id="UP000308230">
    <property type="component" value="Unassembled WGS sequence"/>
</dbReference>
<evidence type="ECO:0000259" key="8">
    <source>
        <dbReference type="Pfam" id="PF04239"/>
    </source>
</evidence>
<organism evidence="10 11">
    <name type="scientific">Exobacillus caeni</name>
    <dbReference type="NCBI Taxonomy" id="2574798"/>
    <lineage>
        <taxon>Bacteria</taxon>
        <taxon>Bacillati</taxon>
        <taxon>Bacillota</taxon>
        <taxon>Bacilli</taxon>
        <taxon>Bacillales</taxon>
        <taxon>Guptibacillaceae</taxon>
        <taxon>Exobacillus</taxon>
    </lineage>
</organism>
<dbReference type="InterPro" id="IPR048454">
    <property type="entry name" value="YetF_N"/>
</dbReference>
<keyword evidence="11" id="KW-1185">Reference proteome</keyword>
<dbReference type="Gene3D" id="3.30.240.20">
    <property type="entry name" value="bsu07140 like domains"/>
    <property type="match status" value="2"/>
</dbReference>
<dbReference type="OrthoDB" id="9778331at2"/>
<evidence type="ECO:0000256" key="3">
    <source>
        <dbReference type="ARBA" id="ARBA00022475"/>
    </source>
</evidence>
<gene>
    <name evidence="10" type="ORF">FCL54_11825</name>
</gene>
<comment type="caution">
    <text evidence="10">The sequence shown here is derived from an EMBL/GenBank/DDBJ whole genome shotgun (WGS) entry which is preliminary data.</text>
</comment>
<feature type="transmembrane region" description="Helical" evidence="7">
    <location>
        <begin position="6"/>
        <end position="26"/>
    </location>
</feature>
<name>A0A5R9F6E7_9BACL</name>
<evidence type="ECO:0000256" key="4">
    <source>
        <dbReference type="ARBA" id="ARBA00022692"/>
    </source>
</evidence>
<dbReference type="InterPro" id="IPR023090">
    <property type="entry name" value="UPF0702_alpha/beta_dom_sf"/>
</dbReference>
<keyword evidence="6 7" id="KW-0472">Membrane</keyword>
<dbReference type="GO" id="GO:0005886">
    <property type="term" value="C:plasma membrane"/>
    <property type="evidence" value="ECO:0007669"/>
    <property type="project" value="UniProtKB-SubCell"/>
</dbReference>
<keyword evidence="5 7" id="KW-1133">Transmembrane helix</keyword>
<feature type="domain" description="YetF-like N-terminal transmembrane" evidence="9">
    <location>
        <begin position="10"/>
        <end position="79"/>
    </location>
</feature>
<dbReference type="Pfam" id="PF20730">
    <property type="entry name" value="YetF_N"/>
    <property type="match status" value="1"/>
</dbReference>
<dbReference type="InterPro" id="IPR007353">
    <property type="entry name" value="DUF421"/>
</dbReference>
<dbReference type="AlphaFoldDB" id="A0A5R9F6E7"/>
<dbReference type="EMBL" id="SWLG01000007">
    <property type="protein sequence ID" value="TLS37208.1"/>
    <property type="molecule type" value="Genomic_DNA"/>
</dbReference>
<evidence type="ECO:0000313" key="10">
    <source>
        <dbReference type="EMBL" id="TLS37208.1"/>
    </source>
</evidence>
<evidence type="ECO:0000256" key="6">
    <source>
        <dbReference type="ARBA" id="ARBA00023136"/>
    </source>
</evidence>
<feature type="transmembrane region" description="Helical" evidence="7">
    <location>
        <begin position="33"/>
        <end position="53"/>
    </location>
</feature>
<dbReference type="Pfam" id="PF04239">
    <property type="entry name" value="DUF421"/>
    <property type="match status" value="1"/>
</dbReference>
<feature type="transmembrane region" description="Helical" evidence="7">
    <location>
        <begin position="59"/>
        <end position="79"/>
    </location>
</feature>
<sequence>METILVTFGRTLTGFFVLLFLVRILGKKQLSQITFFTYITGIALGNIAGDMVVHRDVKLIDGVTGLTLWMLLTMLVEYISLKSAKARVLLDGEPTIIIRDGNILEKAMASHKLNMDDLSMLLRNKNVFSIKEVEYAILEPNGQLSVLKKLDNEAVTRKDLSILSVPRKYLPAELITDGKVVKKNLTELNLTKEWLQNQLRAQGIQSLEEIFYAELQSDGTIHIDKRDSKGN</sequence>
<protein>
    <submittedName>
        <fullName evidence="10">DUF421 domain-containing protein</fullName>
    </submittedName>
</protein>
<dbReference type="PANTHER" id="PTHR34582:SF7">
    <property type="entry name" value="UPF0702 TRANSMEMBRANE PROTEIN YDFS"/>
    <property type="match status" value="1"/>
</dbReference>
<comment type="subcellular location">
    <subcellularLocation>
        <location evidence="1">Cell membrane</location>
        <topology evidence="1">Multi-pass membrane protein</topology>
    </subcellularLocation>
</comment>
<comment type="similarity">
    <text evidence="2">Belongs to the UPF0702 family.</text>
</comment>
<evidence type="ECO:0000259" key="9">
    <source>
        <dbReference type="Pfam" id="PF20730"/>
    </source>
</evidence>
<dbReference type="PANTHER" id="PTHR34582">
    <property type="entry name" value="UPF0702 TRANSMEMBRANE PROTEIN YCAP"/>
    <property type="match status" value="1"/>
</dbReference>
<evidence type="ECO:0000313" key="11">
    <source>
        <dbReference type="Proteomes" id="UP000308230"/>
    </source>
</evidence>
<reference evidence="10 11" key="1">
    <citation type="submission" date="2019-04" db="EMBL/GenBank/DDBJ databases">
        <title>Bacillus caeni sp. nov., a bacterium isolated from mangrove sediment.</title>
        <authorList>
            <person name="Huang H."/>
            <person name="Mo K."/>
            <person name="Hu Y."/>
        </authorList>
    </citation>
    <scope>NUCLEOTIDE SEQUENCE [LARGE SCALE GENOMIC DNA]</scope>
    <source>
        <strain evidence="10 11">HB172195</strain>
    </source>
</reference>
<evidence type="ECO:0000256" key="2">
    <source>
        <dbReference type="ARBA" id="ARBA00006448"/>
    </source>
</evidence>
<keyword evidence="4 7" id="KW-0812">Transmembrane</keyword>
<evidence type="ECO:0000256" key="7">
    <source>
        <dbReference type="SAM" id="Phobius"/>
    </source>
</evidence>
<accession>A0A5R9F6E7</accession>
<evidence type="ECO:0000256" key="1">
    <source>
        <dbReference type="ARBA" id="ARBA00004651"/>
    </source>
</evidence>
<evidence type="ECO:0000256" key="5">
    <source>
        <dbReference type="ARBA" id="ARBA00022989"/>
    </source>
</evidence>
<keyword evidence="3" id="KW-1003">Cell membrane</keyword>
<feature type="domain" description="YetF C-terminal" evidence="8">
    <location>
        <begin position="82"/>
        <end position="215"/>
    </location>
</feature>
<dbReference type="RefSeq" id="WP_138126664.1">
    <property type="nucleotide sequence ID" value="NZ_SWLG01000007.1"/>
</dbReference>